<gene>
    <name evidence="2" type="ORF">EVOR1521_LOCUS27570</name>
</gene>
<dbReference type="PANTHER" id="PTHR11802">
    <property type="entry name" value="SERINE PROTEASE FAMILY S10 SERINE CARBOXYPEPTIDASE"/>
    <property type="match status" value="1"/>
</dbReference>
<dbReference type="PRINTS" id="PR00724">
    <property type="entry name" value="CRBOXYPTASEC"/>
</dbReference>
<dbReference type="GO" id="GO:0006508">
    <property type="term" value="P:proteolysis"/>
    <property type="evidence" value="ECO:0007669"/>
    <property type="project" value="InterPro"/>
</dbReference>
<dbReference type="Proteomes" id="UP001178507">
    <property type="component" value="Unassembled WGS sequence"/>
</dbReference>
<comment type="caution">
    <text evidence="2">The sequence shown here is derived from an EMBL/GenBank/DDBJ whole genome shotgun (WGS) entry which is preliminary data.</text>
</comment>
<dbReference type="GO" id="GO:0004185">
    <property type="term" value="F:serine-type carboxypeptidase activity"/>
    <property type="evidence" value="ECO:0007669"/>
    <property type="project" value="InterPro"/>
</dbReference>
<dbReference type="SUPFAM" id="SSF53474">
    <property type="entry name" value="alpha/beta-Hydrolases"/>
    <property type="match status" value="1"/>
</dbReference>
<dbReference type="InterPro" id="IPR033124">
    <property type="entry name" value="Ser_caboxypep_his_AS"/>
</dbReference>
<reference evidence="2" key="1">
    <citation type="submission" date="2023-08" db="EMBL/GenBank/DDBJ databases">
        <authorList>
            <person name="Chen Y."/>
            <person name="Shah S."/>
            <person name="Dougan E. K."/>
            <person name="Thang M."/>
            <person name="Chan C."/>
        </authorList>
    </citation>
    <scope>NUCLEOTIDE SEQUENCE</scope>
</reference>
<keyword evidence="3" id="KW-1185">Reference proteome</keyword>
<evidence type="ECO:0008006" key="4">
    <source>
        <dbReference type="Google" id="ProtNLM"/>
    </source>
</evidence>
<dbReference type="AlphaFoldDB" id="A0AA36JGR0"/>
<accession>A0AA36JGR0</accession>
<dbReference type="Pfam" id="PF00450">
    <property type="entry name" value="Peptidase_S10"/>
    <property type="match status" value="1"/>
</dbReference>
<name>A0AA36JGR0_9DINO</name>
<organism evidence="2 3">
    <name type="scientific">Effrenium voratum</name>
    <dbReference type="NCBI Taxonomy" id="2562239"/>
    <lineage>
        <taxon>Eukaryota</taxon>
        <taxon>Sar</taxon>
        <taxon>Alveolata</taxon>
        <taxon>Dinophyceae</taxon>
        <taxon>Suessiales</taxon>
        <taxon>Symbiodiniaceae</taxon>
        <taxon>Effrenium</taxon>
    </lineage>
</organism>
<protein>
    <recommendedName>
        <fullName evidence="4">Serine carboxypeptidase</fullName>
    </recommendedName>
</protein>
<evidence type="ECO:0000313" key="2">
    <source>
        <dbReference type="EMBL" id="CAJ1405327.1"/>
    </source>
</evidence>
<dbReference type="InterPro" id="IPR001563">
    <property type="entry name" value="Peptidase_S10"/>
</dbReference>
<dbReference type="Gene3D" id="3.40.50.1820">
    <property type="entry name" value="alpha/beta hydrolase"/>
    <property type="match status" value="2"/>
</dbReference>
<dbReference type="PANTHER" id="PTHR11802:SF201">
    <property type="entry name" value="CARBOXYPEPTIDASE"/>
    <property type="match status" value="1"/>
</dbReference>
<dbReference type="InterPro" id="IPR029058">
    <property type="entry name" value="AB_hydrolase_fold"/>
</dbReference>
<sequence length="429" mass="47707">MLQEQGPLLISADGGLMRNPYSWTKQANLLILESPGGVGYSFCAAMKTGGNCNNTDVTTAAAARAALQDFFVKLFPEFKDNEFFITGIAVGDPCTDYPSQHESMDMLWYAHKHGFIPDGDFDFLWNNCSMRHPSLLTQGAWRREAGKWAVRESLQGDLKGECKLAYRRFLATSSRGISQSWPKAYINELSLFSDASVLDWKAPKTLDYYTSHWMNRPDVKKALHVEEAPVKSWPGPADGWQYTSSWNACNNAPGKASMVDFYRYIAPKMRTTIVFNGDTDPCVSYEGTRNAIEKVNFAILPGGNYRPWFYNKSAASIDTLQKKPNLFGPNLELRDAGAQFGGHVVNYEHGLSFATVHGSGHMVPQFRPQAAERLLNRLLSGSNFAPFLPTDTELMGMSDDAFDKSVDDWTVKAEADVAGKVGKVEQLIV</sequence>
<proteinExistence type="inferred from homology"/>
<dbReference type="PROSITE" id="PS00560">
    <property type="entry name" value="CARBOXYPEPT_SER_HIS"/>
    <property type="match status" value="1"/>
</dbReference>
<dbReference type="EMBL" id="CAUJNA010003580">
    <property type="protein sequence ID" value="CAJ1405327.1"/>
    <property type="molecule type" value="Genomic_DNA"/>
</dbReference>
<evidence type="ECO:0000256" key="1">
    <source>
        <dbReference type="ARBA" id="ARBA00009431"/>
    </source>
</evidence>
<evidence type="ECO:0000313" key="3">
    <source>
        <dbReference type="Proteomes" id="UP001178507"/>
    </source>
</evidence>
<comment type="similarity">
    <text evidence="1">Belongs to the peptidase S10 family.</text>
</comment>